<reference evidence="3 4" key="1">
    <citation type="submission" date="2018-10" db="EMBL/GenBank/DDBJ databases">
        <title>Fifty Aureobasidium pullulans genomes reveal a recombining polyextremotolerant generalist.</title>
        <authorList>
            <person name="Gostincar C."/>
            <person name="Turk M."/>
            <person name="Zajc J."/>
            <person name="Gunde-Cimerman N."/>
        </authorList>
    </citation>
    <scope>NUCLEOTIDE SEQUENCE [LARGE SCALE GENOMIC DNA]</scope>
    <source>
        <strain evidence="3 4">EXF-3380</strain>
    </source>
</reference>
<sequence length="815" mass="90895">MYLSLARDGRQHEAFRIRGIRLPAALSLYAMDTGYLSQQVTTIINQLHGYFDEIGLPTHERDSRESELFAALSETLHNQLKLVAKEKHDLTDEARRLIKSIRQMEAALVDDKPQRDSDYQDSDLSITLPLRDCIVSLKDKHNTVSRIHRERYEQIKKLAEALESYASHLEPSFVTIKLPPTSPNSKIPPSFDVSPSYVTSLDNAFTRVYEEYNKRLVVVQTLAEEIIKLWGELGTPQAQIDSTIVKHARNAPEQLGLHQDDMSRLRAKKEKLLGEKQERAVRLEELKEAVETLWDKLGVEESDRKPFLASNRGCGLRAINEFEDELARLNELKRQNLHLFVEDARFKLQELWDGLYFCEEEMLEFTPAFSDVYSDALLEAHEAEIGRLEALKEQRAPTLAMVDKYRSLVKDRDDLAASSQDASRLMLRGQKGEKRDPTRLLREEKMRKRIAKELPKVESDLRQILEDWEEEYGRPFLVHGERYLDELEATSQKQSSQGSVRSKTPSIPPRSKTPSSVPPSTVRPKSAAAAAPTTAIKSQTLRGPPRSKTPTASRNPLASSVMGPPLSHSSSNSSFAASVGPGSLRSPSKIPGRQPLSSMLQSGASTARRPPPGPLGHSRAESDTSTLRSRMAPPPRPMSRDFFSPPETPCPINNADISFERSGSIIRHMSPEDPYSDRSSLRSVRTFQSTASSRPASQATHHYVAAAPRPSPRFEYPAAPPPAAMSRQTSNASSVETSNSAVSGSENWETYTDASDDEEPDPRMAYYAKVRTNKRDSPEDSAYGGAGKGFGAKVRAIGVSDDGSETAWSDVGETF</sequence>
<feature type="region of interest" description="Disordered" evidence="2">
    <location>
        <begin position="420"/>
        <end position="440"/>
    </location>
</feature>
<name>A0A4T0DC68_AURPU</name>
<feature type="region of interest" description="Disordered" evidence="2">
    <location>
        <begin position="488"/>
        <end position="762"/>
    </location>
</feature>
<feature type="coiled-coil region" evidence="1">
    <location>
        <begin position="266"/>
        <end position="293"/>
    </location>
</feature>
<dbReference type="EMBL" id="QZBU01000993">
    <property type="protein sequence ID" value="TIA57565.1"/>
    <property type="molecule type" value="Genomic_DNA"/>
</dbReference>
<organism evidence="3 4">
    <name type="scientific">Aureobasidium pullulans</name>
    <name type="common">Black yeast</name>
    <name type="synonym">Pullularia pullulans</name>
    <dbReference type="NCBI Taxonomy" id="5580"/>
    <lineage>
        <taxon>Eukaryota</taxon>
        <taxon>Fungi</taxon>
        <taxon>Dikarya</taxon>
        <taxon>Ascomycota</taxon>
        <taxon>Pezizomycotina</taxon>
        <taxon>Dothideomycetes</taxon>
        <taxon>Dothideomycetidae</taxon>
        <taxon>Dothideales</taxon>
        <taxon>Saccotheciaceae</taxon>
        <taxon>Aureobasidium</taxon>
    </lineage>
</organism>
<dbReference type="GO" id="GO:1990023">
    <property type="term" value="C:mitotic spindle midzone"/>
    <property type="evidence" value="ECO:0007669"/>
    <property type="project" value="TreeGrafter"/>
</dbReference>
<evidence type="ECO:0000313" key="3">
    <source>
        <dbReference type="EMBL" id="TIA57565.1"/>
    </source>
</evidence>
<feature type="compositionally biased region" description="Basic and acidic residues" evidence="2">
    <location>
        <begin position="669"/>
        <end position="680"/>
    </location>
</feature>
<dbReference type="PANTHER" id="PTHR19321:SF41">
    <property type="entry name" value="FASCETTO-RELATED"/>
    <property type="match status" value="1"/>
</dbReference>
<feature type="compositionally biased region" description="Polar residues" evidence="2">
    <location>
        <begin position="489"/>
        <end position="505"/>
    </location>
</feature>
<protein>
    <recommendedName>
        <fullName evidence="5">Microtubule associated protein</fullName>
    </recommendedName>
</protein>
<evidence type="ECO:0000256" key="1">
    <source>
        <dbReference type="SAM" id="Coils"/>
    </source>
</evidence>
<dbReference type="AlphaFoldDB" id="A0A4T0DC68"/>
<proteinExistence type="predicted"/>
<accession>A0A4T0DC68</accession>
<feature type="compositionally biased region" description="Basic and acidic residues" evidence="2">
    <location>
        <begin position="430"/>
        <end position="440"/>
    </location>
</feature>
<feature type="compositionally biased region" description="Polar residues" evidence="2">
    <location>
        <begin position="726"/>
        <end position="753"/>
    </location>
</feature>
<evidence type="ECO:0000313" key="4">
    <source>
        <dbReference type="Proteomes" id="UP000304947"/>
    </source>
</evidence>
<dbReference type="Gene3D" id="1.20.58.1520">
    <property type="match status" value="1"/>
</dbReference>
<dbReference type="GO" id="GO:0051256">
    <property type="term" value="P:mitotic spindle midzone assembly"/>
    <property type="evidence" value="ECO:0007669"/>
    <property type="project" value="TreeGrafter"/>
</dbReference>
<keyword evidence="1" id="KW-0175">Coiled coil</keyword>
<feature type="compositionally biased region" description="Low complexity" evidence="2">
    <location>
        <begin position="509"/>
        <end position="535"/>
    </location>
</feature>
<feature type="compositionally biased region" description="Polar residues" evidence="2">
    <location>
        <begin position="548"/>
        <end position="558"/>
    </location>
</feature>
<dbReference type="GO" id="GO:0008017">
    <property type="term" value="F:microtubule binding"/>
    <property type="evidence" value="ECO:0007669"/>
    <property type="project" value="InterPro"/>
</dbReference>
<comment type="caution">
    <text evidence="3">The sequence shown here is derived from an EMBL/GenBank/DDBJ whole genome shotgun (WGS) entry which is preliminary data.</text>
</comment>
<gene>
    <name evidence="3" type="ORF">D6C83_03791</name>
</gene>
<feature type="compositionally biased region" description="Polar residues" evidence="2">
    <location>
        <begin position="681"/>
        <end position="700"/>
    </location>
</feature>
<dbReference type="Proteomes" id="UP000304947">
    <property type="component" value="Unassembled WGS sequence"/>
</dbReference>
<dbReference type="GO" id="GO:0005737">
    <property type="term" value="C:cytoplasm"/>
    <property type="evidence" value="ECO:0007669"/>
    <property type="project" value="TreeGrafter"/>
</dbReference>
<evidence type="ECO:0000256" key="2">
    <source>
        <dbReference type="SAM" id="MobiDB-lite"/>
    </source>
</evidence>
<feature type="compositionally biased region" description="Low complexity" evidence="2">
    <location>
        <begin position="567"/>
        <end position="578"/>
    </location>
</feature>
<dbReference type="PANTHER" id="PTHR19321">
    <property type="entry name" value="PROTEIN REGULATOR OF CYTOKINESIS 1 PRC1-RELATED"/>
    <property type="match status" value="1"/>
</dbReference>
<feature type="compositionally biased region" description="Polar residues" evidence="2">
    <location>
        <begin position="595"/>
        <end position="605"/>
    </location>
</feature>
<dbReference type="InterPro" id="IPR007145">
    <property type="entry name" value="MAP65_Ase1_PRC1"/>
</dbReference>
<dbReference type="Pfam" id="PF03999">
    <property type="entry name" value="MAP65_ASE1"/>
    <property type="match status" value="1"/>
</dbReference>
<evidence type="ECO:0008006" key="5">
    <source>
        <dbReference type="Google" id="ProtNLM"/>
    </source>
</evidence>